<reference evidence="1" key="1">
    <citation type="submission" date="2019-10" db="EMBL/GenBank/DDBJ databases">
        <authorList>
            <consortium name="DOE Joint Genome Institute"/>
            <person name="Kuo A."/>
            <person name="Miyauchi S."/>
            <person name="Kiss E."/>
            <person name="Drula E."/>
            <person name="Kohler A."/>
            <person name="Sanchez-Garcia M."/>
            <person name="Andreopoulos B."/>
            <person name="Barry K.W."/>
            <person name="Bonito G."/>
            <person name="Buee M."/>
            <person name="Carver A."/>
            <person name="Chen C."/>
            <person name="Cichocki N."/>
            <person name="Clum A."/>
            <person name="Culley D."/>
            <person name="Crous P.W."/>
            <person name="Fauchery L."/>
            <person name="Girlanda M."/>
            <person name="Hayes R."/>
            <person name="Keri Z."/>
            <person name="LaButti K."/>
            <person name="Lipzen A."/>
            <person name="Lombard V."/>
            <person name="Magnuson J."/>
            <person name="Maillard F."/>
            <person name="Morin E."/>
            <person name="Murat C."/>
            <person name="Nolan M."/>
            <person name="Ohm R."/>
            <person name="Pangilinan J."/>
            <person name="Pereira M."/>
            <person name="Perotto S."/>
            <person name="Peter M."/>
            <person name="Riley R."/>
            <person name="Sitrit Y."/>
            <person name="Stielow B."/>
            <person name="Szollosi G."/>
            <person name="Zifcakova L."/>
            <person name="Stursova M."/>
            <person name="Spatafora J.W."/>
            <person name="Tedersoo L."/>
            <person name="Vaario L.-M."/>
            <person name="Yamada A."/>
            <person name="Yan M."/>
            <person name="Wang P."/>
            <person name="Xu J."/>
            <person name="Bruns T."/>
            <person name="Baldrian P."/>
            <person name="Vilgalys R."/>
            <person name="Henrissat B."/>
            <person name="Grigoriev I.V."/>
            <person name="Hibbett D."/>
            <person name="Nagy L.G."/>
            <person name="Martin F.M."/>
        </authorList>
    </citation>
    <scope>NUCLEOTIDE SEQUENCE</scope>
    <source>
        <strain evidence="1">Prilba</strain>
    </source>
</reference>
<dbReference type="AlphaFoldDB" id="A0A9P5MTA8"/>
<evidence type="ECO:0000313" key="1">
    <source>
        <dbReference type="EMBL" id="KAF8478088.1"/>
    </source>
</evidence>
<gene>
    <name evidence="1" type="ORF">DFH94DRAFT_845948</name>
</gene>
<name>A0A9P5MTA8_9AGAM</name>
<comment type="caution">
    <text evidence="1">The sequence shown here is derived from an EMBL/GenBank/DDBJ whole genome shotgun (WGS) entry which is preliminary data.</text>
</comment>
<dbReference type="Proteomes" id="UP000759537">
    <property type="component" value="Unassembled WGS sequence"/>
</dbReference>
<protein>
    <submittedName>
        <fullName evidence="1">Uncharacterized protein</fullName>
    </submittedName>
</protein>
<accession>A0A9P5MTA8</accession>
<organism evidence="1 2">
    <name type="scientific">Russula ochroleuca</name>
    <dbReference type="NCBI Taxonomy" id="152965"/>
    <lineage>
        <taxon>Eukaryota</taxon>
        <taxon>Fungi</taxon>
        <taxon>Dikarya</taxon>
        <taxon>Basidiomycota</taxon>
        <taxon>Agaricomycotina</taxon>
        <taxon>Agaricomycetes</taxon>
        <taxon>Russulales</taxon>
        <taxon>Russulaceae</taxon>
        <taxon>Russula</taxon>
    </lineage>
</organism>
<proteinExistence type="predicted"/>
<dbReference type="EMBL" id="WHVB01000012">
    <property type="protein sequence ID" value="KAF8478088.1"/>
    <property type="molecule type" value="Genomic_DNA"/>
</dbReference>
<sequence>MITGHRSKHYTYLKEPVPGRCQCEISSPSRSPARSHVSKFPRQTGTGGVALHYHVPLFVRLFSAANRRGILAHHGTSRYAQLRLFEVPVPQCAVTPHPSTVVPEGAATAPTSVKPFHTFHLSRVHMVHARREQGASWAPSQPRTRTHAIRILPWQAVVYNWLVLSRLLLSLESLLSFQVGAARRRVLRVSFDHIPAFNESIIYERWRDVSGLSPRLLAHHSFSFNVAVTSQSEISLPLLSTQRRLTVDPPTLWPTRCMKALVSRTRTDPAYRGVFPKAQAAA</sequence>
<keyword evidence="2" id="KW-1185">Reference proteome</keyword>
<evidence type="ECO:0000313" key="2">
    <source>
        <dbReference type="Proteomes" id="UP000759537"/>
    </source>
</evidence>
<reference evidence="1" key="2">
    <citation type="journal article" date="2020" name="Nat. Commun.">
        <title>Large-scale genome sequencing of mycorrhizal fungi provides insights into the early evolution of symbiotic traits.</title>
        <authorList>
            <person name="Miyauchi S."/>
            <person name="Kiss E."/>
            <person name="Kuo A."/>
            <person name="Drula E."/>
            <person name="Kohler A."/>
            <person name="Sanchez-Garcia M."/>
            <person name="Morin E."/>
            <person name="Andreopoulos B."/>
            <person name="Barry K.W."/>
            <person name="Bonito G."/>
            <person name="Buee M."/>
            <person name="Carver A."/>
            <person name="Chen C."/>
            <person name="Cichocki N."/>
            <person name="Clum A."/>
            <person name="Culley D."/>
            <person name="Crous P.W."/>
            <person name="Fauchery L."/>
            <person name="Girlanda M."/>
            <person name="Hayes R.D."/>
            <person name="Keri Z."/>
            <person name="LaButti K."/>
            <person name="Lipzen A."/>
            <person name="Lombard V."/>
            <person name="Magnuson J."/>
            <person name="Maillard F."/>
            <person name="Murat C."/>
            <person name="Nolan M."/>
            <person name="Ohm R.A."/>
            <person name="Pangilinan J."/>
            <person name="Pereira M.F."/>
            <person name="Perotto S."/>
            <person name="Peter M."/>
            <person name="Pfister S."/>
            <person name="Riley R."/>
            <person name="Sitrit Y."/>
            <person name="Stielow J.B."/>
            <person name="Szollosi G."/>
            <person name="Zifcakova L."/>
            <person name="Stursova M."/>
            <person name="Spatafora J.W."/>
            <person name="Tedersoo L."/>
            <person name="Vaario L.M."/>
            <person name="Yamada A."/>
            <person name="Yan M."/>
            <person name="Wang P."/>
            <person name="Xu J."/>
            <person name="Bruns T."/>
            <person name="Baldrian P."/>
            <person name="Vilgalys R."/>
            <person name="Dunand C."/>
            <person name="Henrissat B."/>
            <person name="Grigoriev I.V."/>
            <person name="Hibbett D."/>
            <person name="Nagy L.G."/>
            <person name="Martin F.M."/>
        </authorList>
    </citation>
    <scope>NUCLEOTIDE SEQUENCE</scope>
    <source>
        <strain evidence="1">Prilba</strain>
    </source>
</reference>